<organism evidence="2 3">
    <name type="scientific">Cellulomonas dongxiuzhuiae</name>
    <dbReference type="NCBI Taxonomy" id="2819979"/>
    <lineage>
        <taxon>Bacteria</taxon>
        <taxon>Bacillati</taxon>
        <taxon>Actinomycetota</taxon>
        <taxon>Actinomycetes</taxon>
        <taxon>Micrococcales</taxon>
        <taxon>Cellulomonadaceae</taxon>
        <taxon>Cellulomonas</taxon>
    </lineage>
</organism>
<dbReference type="SUPFAM" id="SSF53474">
    <property type="entry name" value="alpha/beta-Hydrolases"/>
    <property type="match status" value="1"/>
</dbReference>
<name>A0ABX8GN55_9CELL</name>
<dbReference type="InterPro" id="IPR051044">
    <property type="entry name" value="MAG_DAG_Lipase"/>
</dbReference>
<evidence type="ECO:0000313" key="2">
    <source>
        <dbReference type="EMBL" id="QWC16654.1"/>
    </source>
</evidence>
<dbReference type="RefSeq" id="WP_208197218.1">
    <property type="nucleotide sequence ID" value="NZ_CP076023.1"/>
</dbReference>
<gene>
    <name evidence="2" type="ORF">KKR89_03075</name>
</gene>
<protein>
    <submittedName>
        <fullName evidence="2">Alpha/beta hydrolase</fullName>
    </submittedName>
</protein>
<evidence type="ECO:0000313" key="3">
    <source>
        <dbReference type="Proteomes" id="UP000679335"/>
    </source>
</evidence>
<dbReference type="GO" id="GO:0016787">
    <property type="term" value="F:hydrolase activity"/>
    <property type="evidence" value="ECO:0007669"/>
    <property type="project" value="UniProtKB-KW"/>
</dbReference>
<dbReference type="InterPro" id="IPR029058">
    <property type="entry name" value="AB_hydrolase_fold"/>
</dbReference>
<dbReference type="Gene3D" id="3.40.50.1820">
    <property type="entry name" value="alpha/beta hydrolase"/>
    <property type="match status" value="1"/>
</dbReference>
<dbReference type="InterPro" id="IPR022742">
    <property type="entry name" value="Hydrolase_4"/>
</dbReference>
<dbReference type="PANTHER" id="PTHR11614">
    <property type="entry name" value="PHOSPHOLIPASE-RELATED"/>
    <property type="match status" value="1"/>
</dbReference>
<keyword evidence="3" id="KW-1185">Reference proteome</keyword>
<feature type="domain" description="Serine aminopeptidase S33" evidence="1">
    <location>
        <begin position="58"/>
        <end position="212"/>
    </location>
</feature>
<dbReference type="Proteomes" id="UP000679335">
    <property type="component" value="Chromosome"/>
</dbReference>
<accession>A0ABX8GN55</accession>
<reference evidence="2 3" key="1">
    <citation type="submission" date="2021-05" db="EMBL/GenBank/DDBJ databases">
        <title>Novel species in genus Cellulomonas.</title>
        <authorList>
            <person name="Zhang G."/>
        </authorList>
    </citation>
    <scope>NUCLEOTIDE SEQUENCE [LARGE SCALE GENOMIC DNA]</scope>
    <source>
        <strain evidence="3">zg-ZUI157</strain>
    </source>
</reference>
<keyword evidence="2" id="KW-0378">Hydrolase</keyword>
<sequence>MAAPPDTALWDGAALTADWSPDALGEGFEARRLDLLDDDEGEVTATLVRHLPDPTLRPARAVLYVHGWSDYFFQRPLARYWQAQGVAFYALDLRKYGRSLRLHQTPGYVEDLRTYDEEVGAALDVVRAELGSVVRILLMGHSTGGLVLSLWVARHPGVVRGLVLNSPWLELQGSSLVRHLSGPAIARVARFNPKAALPNIDPGYYARTIAAVTGGDWTVDERWRPTPSFPVRAGWLSAVLAGHATVARGLSIDVPVFAAMSARSLISPRWSEEMRTADIVLDTEAIARRAVQLGPVVTTVRVAGGMHDLTLSAHPARERFYAELTRWLVAYGWG</sequence>
<dbReference type="EMBL" id="CP076023">
    <property type="protein sequence ID" value="QWC16654.1"/>
    <property type="molecule type" value="Genomic_DNA"/>
</dbReference>
<proteinExistence type="predicted"/>
<evidence type="ECO:0000259" key="1">
    <source>
        <dbReference type="Pfam" id="PF12146"/>
    </source>
</evidence>
<dbReference type="Pfam" id="PF12146">
    <property type="entry name" value="Hydrolase_4"/>
    <property type="match status" value="1"/>
</dbReference>